<dbReference type="RefSeq" id="WP_123880853.1">
    <property type="nucleotide sequence ID" value="NZ_RPFZ01000001.1"/>
</dbReference>
<sequence>MIARRVIGDERGVTIVEFAIVAPILLLILIAGFDLGHRSYVGAVLQGAVTDAARRASVEAPALRGTGALEDRVETMIWAQIRPVAANAELTVTQSNFYDFSGIGNPEKITVDRNDNGVYDEEEGDCFSDLNENGEFDLDTGRDGRGGANDVVFYQARLEMESLLPIASFLGGSNRYAIVAETAIRNQPWETQRTPPVVCGVPA</sequence>
<keyword evidence="1" id="KW-1133">Transmembrane helix</keyword>
<evidence type="ECO:0000313" key="3">
    <source>
        <dbReference type="EMBL" id="RPF71936.1"/>
    </source>
</evidence>
<dbReference type="Pfam" id="PF07811">
    <property type="entry name" value="TadE"/>
    <property type="match status" value="1"/>
</dbReference>
<dbReference type="EMBL" id="RPFZ01000001">
    <property type="protein sequence ID" value="RPF71936.1"/>
    <property type="molecule type" value="Genomic_DNA"/>
</dbReference>
<dbReference type="Proteomes" id="UP000275232">
    <property type="component" value="Unassembled WGS sequence"/>
</dbReference>
<reference evidence="3 4" key="1">
    <citation type="submission" date="2018-11" db="EMBL/GenBank/DDBJ databases">
        <title>Erythrobacter spongiae sp. nov., isolated from a marine sponge.</title>
        <authorList>
            <person name="Zhuang L."/>
            <person name="Luo L."/>
        </authorList>
    </citation>
    <scope>NUCLEOTIDE SEQUENCE [LARGE SCALE GENOMIC DNA]</scope>
    <source>
        <strain evidence="3 4">HN-E23</strain>
    </source>
</reference>
<evidence type="ECO:0000256" key="1">
    <source>
        <dbReference type="SAM" id="Phobius"/>
    </source>
</evidence>
<keyword evidence="1" id="KW-0812">Transmembrane</keyword>
<keyword evidence="4" id="KW-1185">Reference proteome</keyword>
<proteinExistence type="predicted"/>
<keyword evidence="1" id="KW-0472">Membrane</keyword>
<organism evidence="3 4">
    <name type="scientific">Aurantiacibacter spongiae</name>
    <dbReference type="NCBI Taxonomy" id="2488860"/>
    <lineage>
        <taxon>Bacteria</taxon>
        <taxon>Pseudomonadati</taxon>
        <taxon>Pseudomonadota</taxon>
        <taxon>Alphaproteobacteria</taxon>
        <taxon>Sphingomonadales</taxon>
        <taxon>Erythrobacteraceae</taxon>
        <taxon>Aurantiacibacter</taxon>
    </lineage>
</organism>
<feature type="transmembrane region" description="Helical" evidence="1">
    <location>
        <begin position="12"/>
        <end position="33"/>
    </location>
</feature>
<comment type="caution">
    <text evidence="3">The sequence shown here is derived from an EMBL/GenBank/DDBJ whole genome shotgun (WGS) entry which is preliminary data.</text>
</comment>
<dbReference type="OrthoDB" id="7306064at2"/>
<name>A0A3N5CUD3_9SPHN</name>
<feature type="domain" description="TadE-like" evidence="2">
    <location>
        <begin position="12"/>
        <end position="54"/>
    </location>
</feature>
<gene>
    <name evidence="3" type="ORF">EG799_10140</name>
</gene>
<accession>A0A3N5CUD3</accession>
<dbReference type="AlphaFoldDB" id="A0A3N5CUD3"/>
<evidence type="ECO:0000313" key="4">
    <source>
        <dbReference type="Proteomes" id="UP000275232"/>
    </source>
</evidence>
<protein>
    <submittedName>
        <fullName evidence="3">Pilus assembly protein</fullName>
    </submittedName>
</protein>
<dbReference type="InterPro" id="IPR012495">
    <property type="entry name" value="TadE-like_dom"/>
</dbReference>
<evidence type="ECO:0000259" key="2">
    <source>
        <dbReference type="Pfam" id="PF07811"/>
    </source>
</evidence>